<dbReference type="Gene3D" id="2.30.29.140">
    <property type="match status" value="1"/>
</dbReference>
<feature type="domain" description="Stomatal closure-related actin-binding protein Ig" evidence="2">
    <location>
        <begin position="21"/>
        <end position="112"/>
    </location>
</feature>
<evidence type="ECO:0000259" key="2">
    <source>
        <dbReference type="Pfam" id="PF16709"/>
    </source>
</evidence>
<dbReference type="Pfam" id="PF16709">
    <property type="entry name" value="SCAB-Ig"/>
    <property type="match status" value="1"/>
</dbReference>
<feature type="transmembrane region" description="Helical" evidence="1">
    <location>
        <begin position="279"/>
        <end position="296"/>
    </location>
</feature>
<sequence>MSDMNTLSGQSSGGQVGITVTGDPILGNTLRILGGGPLAQSAMAQWHRVTDSGALEIIAGATRVQYAPEPRDMGYQLSCMLTPPAGGKPLVAVSSKKITMSGGLHDYVNTLMVNGGGEFNVVIVQLNGAMQDRRSVFQLEVLPSKLKIKKGTKTKYKENYNDSMQVCGARGGGDAAAQGLFLALSSSLVFMLACESSRERNAAIMLIHVTYLVWDMEDPIADGNGFLSKRIDLSVDIQQWQTLASLVQHFLKMLLSFFASADSCVAENLAQRLMRDPETSLEAFFFFFFFFFFYGFQLKIENVHSEVCNLFIDALIKDPD</sequence>
<dbReference type="GO" id="GO:0009263">
    <property type="term" value="P:deoxyribonucleotide biosynthetic process"/>
    <property type="evidence" value="ECO:0007669"/>
    <property type="project" value="InterPro"/>
</dbReference>
<name>A0AAE0KXA2_9CHLO</name>
<dbReference type="GO" id="GO:0003779">
    <property type="term" value="F:actin binding"/>
    <property type="evidence" value="ECO:0007669"/>
    <property type="project" value="InterPro"/>
</dbReference>
<dbReference type="InterPro" id="IPR039640">
    <property type="entry name" value="SCAB"/>
</dbReference>
<keyword evidence="1" id="KW-0472">Membrane</keyword>
<dbReference type="AlphaFoldDB" id="A0AAE0KXA2"/>
<keyword evidence="5" id="KW-1185">Reference proteome</keyword>
<organism evidence="4 5">
    <name type="scientific">Cymbomonas tetramitiformis</name>
    <dbReference type="NCBI Taxonomy" id="36881"/>
    <lineage>
        <taxon>Eukaryota</taxon>
        <taxon>Viridiplantae</taxon>
        <taxon>Chlorophyta</taxon>
        <taxon>Pyramimonadophyceae</taxon>
        <taxon>Pyramimonadales</taxon>
        <taxon>Pyramimonadaceae</taxon>
        <taxon>Cymbomonas</taxon>
    </lineage>
</organism>
<comment type="caution">
    <text evidence="4">The sequence shown here is derived from an EMBL/GenBank/DDBJ whole genome shotgun (WGS) entry which is preliminary data.</text>
</comment>
<evidence type="ECO:0000259" key="3">
    <source>
        <dbReference type="Pfam" id="PF17684"/>
    </source>
</evidence>
<keyword evidence="1" id="KW-1133">Transmembrane helix</keyword>
<proteinExistence type="predicted"/>
<protein>
    <submittedName>
        <fullName evidence="4">Uncharacterized protein</fullName>
    </submittedName>
</protein>
<dbReference type="GO" id="GO:0010119">
    <property type="term" value="P:regulation of stomatal movement"/>
    <property type="evidence" value="ECO:0007669"/>
    <property type="project" value="InterPro"/>
</dbReference>
<gene>
    <name evidence="4" type="ORF">CYMTET_27147</name>
</gene>
<feature type="domain" description="Stomatal closure-related actin-binding protein PH" evidence="3">
    <location>
        <begin position="118"/>
        <end position="207"/>
    </location>
</feature>
<keyword evidence="1" id="KW-0812">Transmembrane</keyword>
<dbReference type="Proteomes" id="UP001190700">
    <property type="component" value="Unassembled WGS sequence"/>
</dbReference>
<dbReference type="Gene3D" id="1.10.620.20">
    <property type="entry name" value="Ribonucleotide Reductase, subunit A"/>
    <property type="match status" value="1"/>
</dbReference>
<dbReference type="InterPro" id="IPR000358">
    <property type="entry name" value="RNR_small_fam"/>
</dbReference>
<dbReference type="InterPro" id="IPR012348">
    <property type="entry name" value="RNR-like"/>
</dbReference>
<dbReference type="InterPro" id="IPR041144">
    <property type="entry name" value="SCAB-PH"/>
</dbReference>
<dbReference type="GO" id="GO:0007015">
    <property type="term" value="P:actin filament organization"/>
    <property type="evidence" value="ECO:0007669"/>
    <property type="project" value="InterPro"/>
</dbReference>
<dbReference type="Pfam" id="PF00268">
    <property type="entry name" value="Ribonuc_red_sm"/>
    <property type="match status" value="1"/>
</dbReference>
<dbReference type="InterPro" id="IPR009078">
    <property type="entry name" value="Ferritin-like_SF"/>
</dbReference>
<evidence type="ECO:0000313" key="5">
    <source>
        <dbReference type="Proteomes" id="UP001190700"/>
    </source>
</evidence>
<dbReference type="InterPro" id="IPR032015">
    <property type="entry name" value="SCAB-Ig"/>
</dbReference>
<dbReference type="EMBL" id="LGRX02014800">
    <property type="protein sequence ID" value="KAK3264092.1"/>
    <property type="molecule type" value="Genomic_DNA"/>
</dbReference>
<dbReference type="GO" id="GO:0016491">
    <property type="term" value="F:oxidoreductase activity"/>
    <property type="evidence" value="ECO:0007669"/>
    <property type="project" value="InterPro"/>
</dbReference>
<evidence type="ECO:0000313" key="4">
    <source>
        <dbReference type="EMBL" id="KAK3264092.1"/>
    </source>
</evidence>
<accession>A0AAE0KXA2</accession>
<evidence type="ECO:0000256" key="1">
    <source>
        <dbReference type="SAM" id="Phobius"/>
    </source>
</evidence>
<dbReference type="PANTHER" id="PTHR31172">
    <property type="entry name" value="STOMATAL CLOSURE-RELATED ACTIN-BINDING PROTEIN 1"/>
    <property type="match status" value="1"/>
</dbReference>
<dbReference type="Gene3D" id="2.60.40.2700">
    <property type="match status" value="1"/>
</dbReference>
<dbReference type="PANTHER" id="PTHR31172:SF3">
    <property type="entry name" value="STOMATAL CLOSURE-RELATED ACTIN-BINDING PROTEIN 1"/>
    <property type="match status" value="1"/>
</dbReference>
<dbReference type="SUPFAM" id="SSF47240">
    <property type="entry name" value="Ferritin-like"/>
    <property type="match status" value="1"/>
</dbReference>
<dbReference type="Pfam" id="PF17684">
    <property type="entry name" value="SCAB-PH"/>
    <property type="match status" value="1"/>
</dbReference>
<reference evidence="4 5" key="1">
    <citation type="journal article" date="2015" name="Genome Biol. Evol.">
        <title>Comparative Genomics of a Bacterivorous Green Alga Reveals Evolutionary Causalities and Consequences of Phago-Mixotrophic Mode of Nutrition.</title>
        <authorList>
            <person name="Burns J.A."/>
            <person name="Paasch A."/>
            <person name="Narechania A."/>
            <person name="Kim E."/>
        </authorList>
    </citation>
    <scope>NUCLEOTIDE SEQUENCE [LARGE SCALE GENOMIC DNA]</scope>
    <source>
        <strain evidence="4 5">PLY_AMNH</strain>
    </source>
</reference>